<evidence type="ECO:0000313" key="3">
    <source>
        <dbReference type="Proteomes" id="UP000738359"/>
    </source>
</evidence>
<dbReference type="OrthoDB" id="2435592at2759"/>
<proteinExistence type="predicted"/>
<feature type="domain" description="Arm-like repeat" evidence="1">
    <location>
        <begin position="396"/>
        <end position="577"/>
    </location>
</feature>
<sequence length="577" mass="64106">MVGQTESHSNDQTDAHTNDQTDAAIAKAATTNFTEFSSSFATTVDKLANPGGQNFPAGPQCQYVDAEQNMFIDNHEGELEVDVENLKEQLYAYQDALDHIKANMFLTPELADTMQEVFNQSHNHEQEVMTQLDKQNLAKQEEIYQLRNQIVAMKDALEQVDSTTTEGKTAIKKRAQALLTKILELQDSSVPRLVMVLPQNPSEWDATTPFSNNKTLELVQLQLIQARQACDSRDAEIAFAICKIADSLLTPLKAVVKRPHRFRSSSGSMHGIDPEQETALCQEIACAYIEHANLMAELGKADMAQTSRKRADKWGGPGVKQKSIPQKKESRALDVAAVSKKIFPDDIRPPTLPWTFPEPDGRVTDTLQLASCLGLLNHGSERLNEGAVDPAARKWLLETERSEEERVRLKALARDLICAFTNDEIKHKEAVDEIVCIVSVLDKDDYRFLLGKFLEIIEGRRILDFAAVGGLAQILKRSSSPRFLHAQDLIEILTTISTRLQETHTQSPDHIFELTVAVSSVLDAMADTNVSGLDREALHGPLLTFLGSLQGASDLHLKYYASYAFQALLCVPDNESP</sequence>
<organism evidence="2 3">
    <name type="scientific">Mortierella alpina</name>
    <name type="common">Oleaginous fungus</name>
    <name type="synonym">Mortierella renispora</name>
    <dbReference type="NCBI Taxonomy" id="64518"/>
    <lineage>
        <taxon>Eukaryota</taxon>
        <taxon>Fungi</taxon>
        <taxon>Fungi incertae sedis</taxon>
        <taxon>Mucoromycota</taxon>
        <taxon>Mortierellomycotina</taxon>
        <taxon>Mortierellomycetes</taxon>
        <taxon>Mortierellales</taxon>
        <taxon>Mortierellaceae</taxon>
        <taxon>Mortierella</taxon>
    </lineage>
</organism>
<evidence type="ECO:0000313" key="2">
    <source>
        <dbReference type="EMBL" id="KAF9966909.1"/>
    </source>
</evidence>
<dbReference type="Proteomes" id="UP000738359">
    <property type="component" value="Unassembled WGS sequence"/>
</dbReference>
<name>A0A9P6JBY1_MORAP</name>
<dbReference type="InterPro" id="IPR056251">
    <property type="entry name" value="Arm_rpt_dom"/>
</dbReference>
<dbReference type="EMBL" id="JAAAHY010000117">
    <property type="protein sequence ID" value="KAF9966909.1"/>
    <property type="molecule type" value="Genomic_DNA"/>
</dbReference>
<dbReference type="Pfam" id="PF23948">
    <property type="entry name" value="ARM_5"/>
    <property type="match status" value="1"/>
</dbReference>
<accession>A0A9P6JBY1</accession>
<reference evidence="2" key="1">
    <citation type="journal article" date="2020" name="Fungal Divers.">
        <title>Resolving the Mortierellaceae phylogeny through synthesis of multi-gene phylogenetics and phylogenomics.</title>
        <authorList>
            <person name="Vandepol N."/>
            <person name="Liber J."/>
            <person name="Desiro A."/>
            <person name="Na H."/>
            <person name="Kennedy M."/>
            <person name="Barry K."/>
            <person name="Grigoriev I.V."/>
            <person name="Miller A.N."/>
            <person name="O'Donnell K."/>
            <person name="Stajich J.E."/>
            <person name="Bonito G."/>
        </authorList>
    </citation>
    <scope>NUCLEOTIDE SEQUENCE</scope>
    <source>
        <strain evidence="2">CK1249</strain>
    </source>
</reference>
<keyword evidence="3" id="KW-1185">Reference proteome</keyword>
<protein>
    <recommendedName>
        <fullName evidence="1">Arm-like repeat domain-containing protein</fullName>
    </recommendedName>
</protein>
<evidence type="ECO:0000259" key="1">
    <source>
        <dbReference type="Pfam" id="PF23948"/>
    </source>
</evidence>
<gene>
    <name evidence="2" type="ORF">BGZ70_000818</name>
</gene>
<comment type="caution">
    <text evidence="2">The sequence shown here is derived from an EMBL/GenBank/DDBJ whole genome shotgun (WGS) entry which is preliminary data.</text>
</comment>
<dbReference type="AlphaFoldDB" id="A0A9P6JBY1"/>